<reference evidence="1" key="1">
    <citation type="submission" date="2017-10" db="EMBL/GenBank/DDBJ databases">
        <title>Genome sequence of cellulolytic Lachnospiraceae bacterium XHS1971 isolated from hotspring sediment.</title>
        <authorList>
            <person name="Vasudevan G."/>
            <person name="Joshi A.J."/>
            <person name="Hivarkar S."/>
            <person name="Lanjekar V.B."/>
            <person name="Dhakephalkar P.K."/>
            <person name="Dagar S."/>
        </authorList>
    </citation>
    <scope>NUCLEOTIDE SEQUENCE</scope>
    <source>
        <strain evidence="1">XHS1971</strain>
    </source>
</reference>
<sequence>MANRLLKHMTGAIEPIHFIFGTLQILANRIQVVADRHKAEVSLKQFLLLMIIIQFREDYPTLSELAEEMGTSRQNIKQLALKLQAKELITIEKDERDTRAVRLKPSPGATEIFKEEKAYQDLFIERLYEGLSEEEIKCLAKGLYKMLVNISHMDDLK</sequence>
<organism evidence="1 2">
    <name type="scientific">Sporanaerobium hydrogeniformans</name>
    <dbReference type="NCBI Taxonomy" id="3072179"/>
    <lineage>
        <taxon>Bacteria</taxon>
        <taxon>Bacillati</taxon>
        <taxon>Bacillota</taxon>
        <taxon>Clostridia</taxon>
        <taxon>Lachnospirales</taxon>
        <taxon>Lachnospiraceae</taxon>
        <taxon>Sporanaerobium</taxon>
    </lineage>
</organism>
<name>A0AC61D9D1_9FIRM</name>
<evidence type="ECO:0000313" key="1">
    <source>
        <dbReference type="EMBL" id="PHV69323.1"/>
    </source>
</evidence>
<dbReference type="EMBL" id="PEDL01000033">
    <property type="protein sequence ID" value="PHV69323.1"/>
    <property type="molecule type" value="Genomic_DNA"/>
</dbReference>
<evidence type="ECO:0000313" key="2">
    <source>
        <dbReference type="Proteomes" id="UP000224460"/>
    </source>
</evidence>
<comment type="caution">
    <text evidence="1">The sequence shown here is derived from an EMBL/GenBank/DDBJ whole genome shotgun (WGS) entry which is preliminary data.</text>
</comment>
<protein>
    <submittedName>
        <fullName evidence="1">Transcriptional regulator</fullName>
    </submittedName>
</protein>
<dbReference type="Proteomes" id="UP000224460">
    <property type="component" value="Unassembled WGS sequence"/>
</dbReference>
<gene>
    <name evidence="1" type="ORF">CS063_16370</name>
</gene>
<keyword evidence="2" id="KW-1185">Reference proteome</keyword>
<proteinExistence type="predicted"/>
<accession>A0AC61D9D1</accession>